<comment type="caution">
    <text evidence="2">The sequence shown here is derived from an EMBL/GenBank/DDBJ whole genome shotgun (WGS) entry which is preliminary data.</text>
</comment>
<feature type="region of interest" description="Disordered" evidence="1">
    <location>
        <begin position="229"/>
        <end position="252"/>
    </location>
</feature>
<keyword evidence="3" id="KW-1185">Reference proteome</keyword>
<gene>
    <name evidence="2" type="ORF">H0H81_009937</name>
</gene>
<evidence type="ECO:0000313" key="2">
    <source>
        <dbReference type="EMBL" id="KAG5653858.1"/>
    </source>
</evidence>
<accession>A0A9P7GPH8</accession>
<proteinExistence type="predicted"/>
<protein>
    <submittedName>
        <fullName evidence="2">Uncharacterized protein</fullName>
    </submittedName>
</protein>
<feature type="compositionally biased region" description="Low complexity" evidence="1">
    <location>
        <begin position="236"/>
        <end position="252"/>
    </location>
</feature>
<dbReference type="AlphaFoldDB" id="A0A9P7GPH8"/>
<dbReference type="EMBL" id="JABCKI010000030">
    <property type="protein sequence ID" value="KAG5653858.1"/>
    <property type="molecule type" value="Genomic_DNA"/>
</dbReference>
<dbReference type="Proteomes" id="UP000717328">
    <property type="component" value="Unassembled WGS sequence"/>
</dbReference>
<reference evidence="2" key="1">
    <citation type="submission" date="2021-02" db="EMBL/GenBank/DDBJ databases">
        <authorList>
            <person name="Nieuwenhuis M."/>
            <person name="Van De Peppel L.J.J."/>
        </authorList>
    </citation>
    <scope>NUCLEOTIDE SEQUENCE</scope>
    <source>
        <strain evidence="2">D49</strain>
    </source>
</reference>
<sequence length="265" mass="29106">MVDVDYIRMDEESSSEDTSTAKLVKETYGIAWNEFYAWEQDHCLRTLHSLARPLPGDQYSTCANPSIYHKRSEPLTTLPISLEALPSVSSNTNEEFFTVVEYSNEAKPHQTTTLPAQTTLISPLLEACAPYEVCTPINRNINVGDDSEYMPFIPLVDDPTFDHAPHAADYNYFEWQLPNRDPDLGGEMPMAEPAPATVPTEALAHSVEAMCGAECFLRGKTLAHNIMAKTNGDPETGPARTPEPATPAAHATPIRRTVNAAVGVT</sequence>
<organism evidence="2 3">
    <name type="scientific">Sphagnurus paluster</name>
    <dbReference type="NCBI Taxonomy" id="117069"/>
    <lineage>
        <taxon>Eukaryota</taxon>
        <taxon>Fungi</taxon>
        <taxon>Dikarya</taxon>
        <taxon>Basidiomycota</taxon>
        <taxon>Agaricomycotina</taxon>
        <taxon>Agaricomycetes</taxon>
        <taxon>Agaricomycetidae</taxon>
        <taxon>Agaricales</taxon>
        <taxon>Tricholomatineae</taxon>
        <taxon>Lyophyllaceae</taxon>
        <taxon>Sphagnurus</taxon>
    </lineage>
</organism>
<dbReference type="OrthoDB" id="6141102at2759"/>
<name>A0A9P7GPH8_9AGAR</name>
<reference evidence="2" key="2">
    <citation type="submission" date="2021-10" db="EMBL/GenBank/DDBJ databases">
        <title>Phylogenomics reveals ancestral predisposition of the termite-cultivated fungus Termitomyces towards a domesticated lifestyle.</title>
        <authorList>
            <person name="Auxier B."/>
            <person name="Grum-Grzhimaylo A."/>
            <person name="Cardenas M.E."/>
            <person name="Lodge J.D."/>
            <person name="Laessoe T."/>
            <person name="Pedersen O."/>
            <person name="Smith M.E."/>
            <person name="Kuyper T.W."/>
            <person name="Franco-Molano E.A."/>
            <person name="Baroni T.J."/>
            <person name="Aanen D.K."/>
        </authorList>
    </citation>
    <scope>NUCLEOTIDE SEQUENCE</scope>
    <source>
        <strain evidence="2">D49</strain>
    </source>
</reference>
<evidence type="ECO:0000256" key="1">
    <source>
        <dbReference type="SAM" id="MobiDB-lite"/>
    </source>
</evidence>
<evidence type="ECO:0000313" key="3">
    <source>
        <dbReference type="Proteomes" id="UP000717328"/>
    </source>
</evidence>